<gene>
    <name evidence="1" type="ORF">EZS28_019665</name>
</gene>
<sequence length="178" mass="20982">MCFGVRHAPLIFHKTLRLGMKLIREKLEVRSVSYSDDLIFLCLDREKLETKKFNFLPDSLRIRLEDLGRQILPLTNLRNRIPRMVDQLNTHSDNDIELQKLEDVKSVWKMDKNNSAKDLVKVKFLASFIGQLNFLRHQIKGWSLHMKKLNNMKQNAAIIRGWNSNMYPCKITLSEVFL</sequence>
<dbReference type="AlphaFoldDB" id="A0A5J4VQ82"/>
<evidence type="ECO:0008006" key="3">
    <source>
        <dbReference type="Google" id="ProtNLM"/>
    </source>
</evidence>
<accession>A0A5J4VQ82</accession>
<reference evidence="1 2" key="1">
    <citation type="submission" date="2019-03" db="EMBL/GenBank/DDBJ databases">
        <title>Single cell metagenomics reveals metabolic interactions within the superorganism composed of flagellate Streblomastix strix and complex community of Bacteroidetes bacteria on its surface.</title>
        <authorList>
            <person name="Treitli S.C."/>
            <person name="Kolisko M."/>
            <person name="Husnik F."/>
            <person name="Keeling P."/>
            <person name="Hampl V."/>
        </authorList>
    </citation>
    <scope>NUCLEOTIDE SEQUENCE [LARGE SCALE GENOMIC DNA]</scope>
    <source>
        <strain evidence="1">ST1C</strain>
    </source>
</reference>
<protein>
    <recommendedName>
        <fullName evidence="3">Reverse transcriptase domain-containing protein</fullName>
    </recommendedName>
</protein>
<name>A0A5J4VQ82_9EUKA</name>
<dbReference type="Proteomes" id="UP000324800">
    <property type="component" value="Unassembled WGS sequence"/>
</dbReference>
<comment type="caution">
    <text evidence="1">The sequence shown here is derived from an EMBL/GenBank/DDBJ whole genome shotgun (WGS) entry which is preliminary data.</text>
</comment>
<proteinExistence type="predicted"/>
<dbReference type="EMBL" id="SNRW01005567">
    <property type="protein sequence ID" value="KAA6384807.1"/>
    <property type="molecule type" value="Genomic_DNA"/>
</dbReference>
<evidence type="ECO:0000313" key="2">
    <source>
        <dbReference type="Proteomes" id="UP000324800"/>
    </source>
</evidence>
<organism evidence="1 2">
    <name type="scientific">Streblomastix strix</name>
    <dbReference type="NCBI Taxonomy" id="222440"/>
    <lineage>
        <taxon>Eukaryota</taxon>
        <taxon>Metamonada</taxon>
        <taxon>Preaxostyla</taxon>
        <taxon>Oxymonadida</taxon>
        <taxon>Streblomastigidae</taxon>
        <taxon>Streblomastix</taxon>
    </lineage>
</organism>
<evidence type="ECO:0000313" key="1">
    <source>
        <dbReference type="EMBL" id="KAA6384807.1"/>
    </source>
</evidence>